<dbReference type="NCBIfam" id="NF033542">
    <property type="entry name" value="transpos_IS110"/>
    <property type="match status" value="1"/>
</dbReference>
<evidence type="ECO:0000256" key="1">
    <source>
        <dbReference type="SAM" id="Coils"/>
    </source>
</evidence>
<feature type="coiled-coil region" evidence="1">
    <location>
        <begin position="168"/>
        <end position="199"/>
    </location>
</feature>
<dbReference type="GO" id="GO:0006313">
    <property type="term" value="P:DNA transposition"/>
    <property type="evidence" value="ECO:0007669"/>
    <property type="project" value="InterPro"/>
</dbReference>
<reference evidence="4 5" key="1">
    <citation type="submission" date="2019-09" db="EMBL/GenBank/DDBJ databases">
        <title>Draft genome sequence of Ginsengibacter sp. BR5-29.</title>
        <authorList>
            <person name="Im W.-T."/>
        </authorList>
    </citation>
    <scope>NUCLEOTIDE SEQUENCE [LARGE SCALE GENOMIC DNA]</scope>
    <source>
        <strain evidence="4 5">BR5-29</strain>
    </source>
</reference>
<dbReference type="RefSeq" id="WP_150417188.1">
    <property type="nucleotide sequence ID" value="NZ_VYQF01000015.1"/>
</dbReference>
<evidence type="ECO:0000313" key="4">
    <source>
        <dbReference type="EMBL" id="KAA9034467.1"/>
    </source>
</evidence>
<organism evidence="4 5">
    <name type="scientific">Ginsengibacter hankyongi</name>
    <dbReference type="NCBI Taxonomy" id="2607284"/>
    <lineage>
        <taxon>Bacteria</taxon>
        <taxon>Pseudomonadati</taxon>
        <taxon>Bacteroidota</taxon>
        <taxon>Chitinophagia</taxon>
        <taxon>Chitinophagales</taxon>
        <taxon>Chitinophagaceae</taxon>
        <taxon>Ginsengibacter</taxon>
    </lineage>
</organism>
<evidence type="ECO:0000259" key="3">
    <source>
        <dbReference type="Pfam" id="PF02371"/>
    </source>
</evidence>
<protein>
    <submittedName>
        <fullName evidence="4">IS110 family transposase</fullName>
    </submittedName>
</protein>
<dbReference type="Proteomes" id="UP000326903">
    <property type="component" value="Unassembled WGS sequence"/>
</dbReference>
<dbReference type="Pfam" id="PF01548">
    <property type="entry name" value="DEDD_Tnp_IS110"/>
    <property type="match status" value="1"/>
</dbReference>
<dbReference type="PANTHER" id="PTHR33055">
    <property type="entry name" value="TRANSPOSASE FOR INSERTION SEQUENCE ELEMENT IS1111A"/>
    <property type="match status" value="1"/>
</dbReference>
<dbReference type="GO" id="GO:0003677">
    <property type="term" value="F:DNA binding"/>
    <property type="evidence" value="ECO:0007669"/>
    <property type="project" value="InterPro"/>
</dbReference>
<accession>A0A5J5IBE9</accession>
<evidence type="ECO:0000259" key="2">
    <source>
        <dbReference type="Pfam" id="PF01548"/>
    </source>
</evidence>
<evidence type="ECO:0000313" key="5">
    <source>
        <dbReference type="Proteomes" id="UP000326903"/>
    </source>
</evidence>
<dbReference type="GO" id="GO:0004803">
    <property type="term" value="F:transposase activity"/>
    <property type="evidence" value="ECO:0007669"/>
    <property type="project" value="InterPro"/>
</dbReference>
<dbReference type="EMBL" id="VYQF01000015">
    <property type="protein sequence ID" value="KAA9034467.1"/>
    <property type="molecule type" value="Genomic_DNA"/>
</dbReference>
<comment type="caution">
    <text evidence="4">The sequence shown here is derived from an EMBL/GenBank/DDBJ whole genome shotgun (WGS) entry which is preliminary data.</text>
</comment>
<sequence>MKRYLFIGIDISKATLDVCMLSLLHITDSHYHQFPNNTKGFILLLKWLKQKSNLVPIEDWRLCMENTGMYSLELNCFLHDKGIWQTMENALQIKRSMGVVRGKTDKADCKTIALYAYRFFDRLKPYVLPNVTLLRLKALFAQRERLVSMHSQLLVGNQSLKGYPKDIVKDIEKQNEKLLKNLSEQIKAVDKLLKECLKQDEELQRKATLIQSVPGIGPQTAAYLLIVSRGMNNFATPRQFACYSGCAPFAHTSGSSIRGKTKVHFIANRKMKMLLHMAAMNAITFNEEIKAYYQRKVAEGKNPMSVLNAVRFKLICRIFSVVKRDQEFVKEYRKIAA</sequence>
<dbReference type="InterPro" id="IPR047650">
    <property type="entry name" value="Transpos_IS110"/>
</dbReference>
<dbReference type="InterPro" id="IPR002525">
    <property type="entry name" value="Transp_IS110-like_N"/>
</dbReference>
<dbReference type="PANTHER" id="PTHR33055:SF3">
    <property type="entry name" value="PUTATIVE TRANSPOSASE FOR IS117-RELATED"/>
    <property type="match status" value="1"/>
</dbReference>
<dbReference type="AlphaFoldDB" id="A0A5J5IBE9"/>
<dbReference type="InterPro" id="IPR003346">
    <property type="entry name" value="Transposase_20"/>
</dbReference>
<keyword evidence="1" id="KW-0175">Coiled coil</keyword>
<feature type="domain" description="Transposase IS116/IS110/IS902 C-terminal" evidence="3">
    <location>
        <begin position="208"/>
        <end position="294"/>
    </location>
</feature>
<proteinExistence type="predicted"/>
<dbReference type="Pfam" id="PF02371">
    <property type="entry name" value="Transposase_20"/>
    <property type="match status" value="1"/>
</dbReference>
<feature type="domain" description="Transposase IS110-like N-terminal" evidence="2">
    <location>
        <begin position="7"/>
        <end position="153"/>
    </location>
</feature>
<gene>
    <name evidence="4" type="ORF">FW778_22575</name>
</gene>
<keyword evidence="5" id="KW-1185">Reference proteome</keyword>
<name>A0A5J5IBE9_9BACT</name>